<reference evidence="1 2" key="1">
    <citation type="submission" date="2019-12" db="EMBL/GenBank/DDBJ databases">
        <title>Chromosome-level assembly of the Caenorhabditis remanei genome.</title>
        <authorList>
            <person name="Teterina A.A."/>
            <person name="Willis J.H."/>
            <person name="Phillips P.C."/>
        </authorList>
    </citation>
    <scope>NUCLEOTIDE SEQUENCE [LARGE SCALE GENOMIC DNA]</scope>
    <source>
        <strain evidence="1 2">PX506</strain>
        <tissue evidence="1">Whole organism</tissue>
    </source>
</reference>
<protein>
    <submittedName>
        <fullName evidence="1">Uncharacterized protein</fullName>
    </submittedName>
</protein>
<proteinExistence type="predicted"/>
<name>A0A6A5HHR1_CAERE</name>
<comment type="caution">
    <text evidence="1">The sequence shown here is derived from an EMBL/GenBank/DDBJ whole genome shotgun (WGS) entry which is preliminary data.</text>
</comment>
<accession>A0A6A5HHR1</accession>
<dbReference type="EMBL" id="WUAV01000002">
    <property type="protein sequence ID" value="KAF1767388.1"/>
    <property type="molecule type" value="Genomic_DNA"/>
</dbReference>
<dbReference type="Proteomes" id="UP000483820">
    <property type="component" value="Chromosome II"/>
</dbReference>
<gene>
    <name evidence="1" type="ORF">GCK72_007347</name>
</gene>
<dbReference type="RefSeq" id="XP_053590322.1">
    <property type="nucleotide sequence ID" value="XM_053726128.1"/>
</dbReference>
<dbReference type="GeneID" id="78774347"/>
<organism evidence="1 2">
    <name type="scientific">Caenorhabditis remanei</name>
    <name type="common">Caenorhabditis vulgaris</name>
    <dbReference type="NCBI Taxonomy" id="31234"/>
    <lineage>
        <taxon>Eukaryota</taxon>
        <taxon>Metazoa</taxon>
        <taxon>Ecdysozoa</taxon>
        <taxon>Nematoda</taxon>
        <taxon>Chromadorea</taxon>
        <taxon>Rhabditida</taxon>
        <taxon>Rhabditina</taxon>
        <taxon>Rhabditomorpha</taxon>
        <taxon>Rhabditoidea</taxon>
        <taxon>Rhabditidae</taxon>
        <taxon>Peloderinae</taxon>
        <taxon>Caenorhabditis</taxon>
    </lineage>
</organism>
<evidence type="ECO:0000313" key="1">
    <source>
        <dbReference type="EMBL" id="KAF1767388.1"/>
    </source>
</evidence>
<dbReference type="AlphaFoldDB" id="A0A6A5HHR1"/>
<sequence length="136" mass="14794">MAPVPIDLSKINYRALLRHNLPGGGPFLGTRFQRGGNMRGAGLGGILTAALTLIPRFLNSRIGQHLIKAGKELATELVNGNPIKESVKTVAKRKLKEFAGSGKKRRLHLLEKSIKAPSIAVLKPHLVKESTRTNFL</sequence>
<dbReference type="KEGG" id="crq:GCK72_007347"/>
<evidence type="ECO:0000313" key="2">
    <source>
        <dbReference type="Proteomes" id="UP000483820"/>
    </source>
</evidence>
<dbReference type="CTD" id="78774347"/>